<evidence type="ECO:0000313" key="2">
    <source>
        <dbReference type="EMBL" id="ETW11600.1"/>
    </source>
</evidence>
<proteinExistence type="predicted"/>
<keyword evidence="3" id="KW-1185">Reference proteome</keyword>
<organism evidence="2 3">
    <name type="scientific">Roseivivax marinus</name>
    <dbReference type="NCBI Taxonomy" id="1379903"/>
    <lineage>
        <taxon>Bacteria</taxon>
        <taxon>Pseudomonadati</taxon>
        <taxon>Pseudomonadota</taxon>
        <taxon>Alphaproteobacteria</taxon>
        <taxon>Rhodobacterales</taxon>
        <taxon>Roseobacteraceae</taxon>
        <taxon>Roseivivax</taxon>
    </lineage>
</organism>
<reference evidence="2 3" key="1">
    <citation type="journal article" date="2014" name="Antonie Van Leeuwenhoek">
        <title>Roseivivax atlanticus sp. nov., isolated from surface seawater of the Atlantic Ocean.</title>
        <authorList>
            <person name="Li G."/>
            <person name="Lai Q."/>
            <person name="Liu X."/>
            <person name="Sun F."/>
            <person name="Shao Z."/>
        </authorList>
    </citation>
    <scope>NUCLEOTIDE SEQUENCE [LARGE SCALE GENOMIC DNA]</scope>
    <source>
        <strain evidence="2 3">22II-s10s</strain>
    </source>
</reference>
<protein>
    <submittedName>
        <fullName evidence="2">Transposase, IS4 family protein</fullName>
    </submittedName>
</protein>
<dbReference type="eggNOG" id="COG3039">
    <property type="taxonomic scope" value="Bacteria"/>
</dbReference>
<dbReference type="EMBL" id="AQQW01000011">
    <property type="protein sequence ID" value="ETW11600.1"/>
    <property type="molecule type" value="Genomic_DNA"/>
</dbReference>
<dbReference type="InterPro" id="IPR025668">
    <property type="entry name" value="Tnp_DDE_dom"/>
</dbReference>
<name>W4HHX7_9RHOB</name>
<dbReference type="STRING" id="1379903.ATO8_16835"/>
<dbReference type="Pfam" id="PF13737">
    <property type="entry name" value="DDE_Tnp_1_5"/>
    <property type="match status" value="1"/>
</dbReference>
<sequence>MFSDAAIQFRLSIKVRFQVPLRQTAAMVASLLKLSGLDWTVPDFSTLCRTQKTLAVQMSIGAEL</sequence>
<evidence type="ECO:0000259" key="1">
    <source>
        <dbReference type="Pfam" id="PF13737"/>
    </source>
</evidence>
<feature type="domain" description="Transposase DDE" evidence="1">
    <location>
        <begin position="1"/>
        <end position="60"/>
    </location>
</feature>
<evidence type="ECO:0000313" key="3">
    <source>
        <dbReference type="Proteomes" id="UP000019063"/>
    </source>
</evidence>
<gene>
    <name evidence="2" type="ORF">ATO8_16835</name>
</gene>
<comment type="caution">
    <text evidence="2">The sequence shown here is derived from an EMBL/GenBank/DDBJ whole genome shotgun (WGS) entry which is preliminary data.</text>
</comment>
<dbReference type="Proteomes" id="UP000019063">
    <property type="component" value="Unassembled WGS sequence"/>
</dbReference>
<accession>W4HHX7</accession>
<dbReference type="AlphaFoldDB" id="W4HHX7"/>